<dbReference type="EMBL" id="BGPR01002954">
    <property type="protein sequence ID" value="GBM81571.1"/>
    <property type="molecule type" value="Genomic_DNA"/>
</dbReference>
<feature type="compositionally biased region" description="Basic and acidic residues" evidence="1">
    <location>
        <begin position="46"/>
        <end position="114"/>
    </location>
</feature>
<feature type="compositionally biased region" description="Basic residues" evidence="1">
    <location>
        <begin position="116"/>
        <end position="132"/>
    </location>
</feature>
<dbReference type="AlphaFoldDB" id="A0A4Y2IUL5"/>
<keyword evidence="3" id="KW-1185">Reference proteome</keyword>
<reference evidence="2 3" key="1">
    <citation type="journal article" date="2019" name="Sci. Rep.">
        <title>Orb-weaving spider Araneus ventricosus genome elucidates the spidroin gene catalogue.</title>
        <authorList>
            <person name="Kono N."/>
            <person name="Nakamura H."/>
            <person name="Ohtoshi R."/>
            <person name="Moran D.A.P."/>
            <person name="Shinohara A."/>
            <person name="Yoshida Y."/>
            <person name="Fujiwara M."/>
            <person name="Mori M."/>
            <person name="Tomita M."/>
            <person name="Arakawa K."/>
        </authorList>
    </citation>
    <scope>NUCLEOTIDE SEQUENCE [LARGE SCALE GENOMIC DNA]</scope>
</reference>
<proteinExistence type="predicted"/>
<evidence type="ECO:0000313" key="3">
    <source>
        <dbReference type="Proteomes" id="UP000499080"/>
    </source>
</evidence>
<feature type="region of interest" description="Disordered" evidence="1">
    <location>
        <begin position="33"/>
        <end position="142"/>
    </location>
</feature>
<name>A0A4Y2IUL5_ARAVE</name>
<feature type="compositionally biased region" description="Basic and acidic residues" evidence="1">
    <location>
        <begin position="133"/>
        <end position="142"/>
    </location>
</feature>
<protein>
    <submittedName>
        <fullName evidence="2">Uncharacterized protein</fullName>
    </submittedName>
</protein>
<sequence>MCKDHIPTVNQNTIAIRRLSIVDYSDCKIFSGDAHDDVHGDDDDHDDVHGGAHDDGGGHGGGDVRDGDDVHDGGDGDVHGDGDGRDGDDGHDGDHGDGGDRDDDHGDGDGEPLQHQRLHNWRKCKAARRRMPKKEVQRTSEK</sequence>
<dbReference type="Proteomes" id="UP000499080">
    <property type="component" value="Unassembled WGS sequence"/>
</dbReference>
<comment type="caution">
    <text evidence="2">The sequence shown here is derived from an EMBL/GenBank/DDBJ whole genome shotgun (WGS) entry which is preliminary data.</text>
</comment>
<evidence type="ECO:0000256" key="1">
    <source>
        <dbReference type="SAM" id="MobiDB-lite"/>
    </source>
</evidence>
<organism evidence="2 3">
    <name type="scientific">Araneus ventricosus</name>
    <name type="common">Orbweaver spider</name>
    <name type="synonym">Epeira ventricosa</name>
    <dbReference type="NCBI Taxonomy" id="182803"/>
    <lineage>
        <taxon>Eukaryota</taxon>
        <taxon>Metazoa</taxon>
        <taxon>Ecdysozoa</taxon>
        <taxon>Arthropoda</taxon>
        <taxon>Chelicerata</taxon>
        <taxon>Arachnida</taxon>
        <taxon>Araneae</taxon>
        <taxon>Araneomorphae</taxon>
        <taxon>Entelegynae</taxon>
        <taxon>Araneoidea</taxon>
        <taxon>Araneidae</taxon>
        <taxon>Araneus</taxon>
    </lineage>
</organism>
<accession>A0A4Y2IUL5</accession>
<evidence type="ECO:0000313" key="2">
    <source>
        <dbReference type="EMBL" id="GBM81571.1"/>
    </source>
</evidence>
<gene>
    <name evidence="2" type="ORF">AVEN_190279_1</name>
</gene>